<sequence>MASNASMESLTDSLKRKSLTPQRKHHKLLKDGSEVWSQEVEKIFVDGLHKYWESPWATYSRGRSRWRNQFLVEHLKKHGIDRSKKQVASHIQVLRNMWRGEPEFHLVAGGEELFQENGLLASPQSTASTSSPEQHPSTSLDGSDWRNSWSSSASSTPEYSTTEFPYDIMPSSAGPQLAAQPMSYIAVDPAMGPAAGPSRCVPDPFATVTPATARPHSVQPVKLEPLSLGPTLFNLPQTSAFSDAPEGQPAAYAPNRLRHLNLYMGSTTLAMIDVDRLIAGSATGSPQPPSPCRILLRIQVRVPPADVHTASMFQTVEGIASFAAPWAVAAKCHTKLWTGKTCVKHEVGYCEQQQAPAGGSTLPQSSLTSCRWLDPGACAARLAFQPPACTPAPHVD</sequence>
<feature type="region of interest" description="Disordered" evidence="3">
    <location>
        <begin position="1"/>
        <end position="28"/>
    </location>
</feature>
<feature type="domain" description="TEA" evidence="4">
    <location>
        <begin position="29"/>
        <end position="101"/>
    </location>
</feature>
<feature type="compositionally biased region" description="Basic residues" evidence="3">
    <location>
        <begin position="16"/>
        <end position="28"/>
    </location>
</feature>
<feature type="DNA-binding region" description="TEA" evidence="2">
    <location>
        <begin position="29"/>
        <end position="101"/>
    </location>
</feature>
<reference evidence="5" key="2">
    <citation type="journal article" name="Front. Microbiol.">
        <title>Degradative Capacity of Two Strains of Rhodonia placenta: From Phenotype to Genotype.</title>
        <authorList>
            <person name="Kolle M."/>
            <person name="Horta M.A.C."/>
            <person name="Nowrousian M."/>
            <person name="Ohm R.A."/>
            <person name="Benz J.P."/>
            <person name="Pilgard A."/>
        </authorList>
    </citation>
    <scope>NUCLEOTIDE SEQUENCE</scope>
    <source>
        <strain evidence="5">FPRL280</strain>
    </source>
</reference>
<protein>
    <recommendedName>
        <fullName evidence="4">TEA domain-containing protein</fullName>
    </recommendedName>
</protein>
<proteinExistence type="inferred from homology"/>
<accession>A0A8H7P9L6</accession>
<evidence type="ECO:0000313" key="5">
    <source>
        <dbReference type="EMBL" id="KAF9820216.1"/>
    </source>
</evidence>
<dbReference type="AlphaFoldDB" id="A0A8H7P9L6"/>
<feature type="region of interest" description="Disordered" evidence="3">
    <location>
        <begin position="122"/>
        <end position="160"/>
    </location>
</feature>
<dbReference type="PROSITE" id="PS51088">
    <property type="entry name" value="TEA_2"/>
    <property type="match status" value="1"/>
</dbReference>
<dbReference type="SMART" id="SM00426">
    <property type="entry name" value="TEA"/>
    <property type="match status" value="1"/>
</dbReference>
<evidence type="ECO:0000256" key="2">
    <source>
        <dbReference type="PROSITE-ProRule" id="PRU00505"/>
    </source>
</evidence>
<reference evidence="5" key="1">
    <citation type="submission" date="2020-11" db="EMBL/GenBank/DDBJ databases">
        <authorList>
            <person name="Koelle M."/>
            <person name="Horta M.A.C."/>
            <person name="Nowrousian M."/>
            <person name="Ohm R.A."/>
            <person name="Benz P."/>
            <person name="Pilgard A."/>
        </authorList>
    </citation>
    <scope>NUCLEOTIDE SEQUENCE</scope>
    <source>
        <strain evidence="5">FPRL280</strain>
    </source>
</reference>
<evidence type="ECO:0000256" key="3">
    <source>
        <dbReference type="SAM" id="MobiDB-lite"/>
    </source>
</evidence>
<feature type="compositionally biased region" description="Low complexity" evidence="3">
    <location>
        <begin position="122"/>
        <end position="134"/>
    </location>
</feature>
<dbReference type="EMBL" id="JADOXO010000012">
    <property type="protein sequence ID" value="KAF9820216.1"/>
    <property type="molecule type" value="Genomic_DNA"/>
</dbReference>
<evidence type="ECO:0000259" key="4">
    <source>
        <dbReference type="PROSITE" id="PS51088"/>
    </source>
</evidence>
<gene>
    <name evidence="5" type="ORF">IEO21_01649</name>
</gene>
<dbReference type="Pfam" id="PF01285">
    <property type="entry name" value="TEA"/>
    <property type="match status" value="1"/>
</dbReference>
<organism evidence="5 6">
    <name type="scientific">Rhodonia placenta</name>
    <dbReference type="NCBI Taxonomy" id="104341"/>
    <lineage>
        <taxon>Eukaryota</taxon>
        <taxon>Fungi</taxon>
        <taxon>Dikarya</taxon>
        <taxon>Basidiomycota</taxon>
        <taxon>Agaricomycotina</taxon>
        <taxon>Agaricomycetes</taxon>
        <taxon>Polyporales</taxon>
        <taxon>Adustoporiaceae</taxon>
        <taxon>Rhodonia</taxon>
    </lineage>
</organism>
<name>A0A8H7P9L6_9APHY</name>
<dbReference type="InterPro" id="IPR000818">
    <property type="entry name" value="TEA/ATTS_dom"/>
</dbReference>
<dbReference type="GO" id="GO:0003700">
    <property type="term" value="F:DNA-binding transcription factor activity"/>
    <property type="evidence" value="ECO:0007669"/>
    <property type="project" value="InterPro"/>
</dbReference>
<feature type="compositionally biased region" description="Polar residues" evidence="3">
    <location>
        <begin position="1"/>
        <end position="12"/>
    </location>
</feature>
<feature type="compositionally biased region" description="Polar residues" evidence="3">
    <location>
        <begin position="135"/>
        <end position="147"/>
    </location>
</feature>
<dbReference type="InterPro" id="IPR038096">
    <property type="entry name" value="TEA/ATTS_sf"/>
</dbReference>
<comment type="caution">
    <text evidence="5">The sequence shown here is derived from an EMBL/GenBank/DDBJ whole genome shotgun (WGS) entry which is preliminary data.</text>
</comment>
<comment type="similarity">
    <text evidence="1">Belongs to the TEC1 family.</text>
</comment>
<dbReference type="Gene3D" id="6.10.20.40">
    <property type="entry name" value="TEA/ATTS domain"/>
    <property type="match status" value="1"/>
</dbReference>
<feature type="compositionally biased region" description="Low complexity" evidence="3">
    <location>
        <begin position="148"/>
        <end position="160"/>
    </location>
</feature>
<evidence type="ECO:0000313" key="6">
    <source>
        <dbReference type="Proteomes" id="UP000639403"/>
    </source>
</evidence>
<dbReference type="Proteomes" id="UP000639403">
    <property type="component" value="Unassembled WGS sequence"/>
</dbReference>
<evidence type="ECO:0000256" key="1">
    <source>
        <dbReference type="ARBA" id="ARBA00008421"/>
    </source>
</evidence>